<organism evidence="1 2">
    <name type="scientific">Mucilaginibacter psychrotolerans</name>
    <dbReference type="NCBI Taxonomy" id="1524096"/>
    <lineage>
        <taxon>Bacteria</taxon>
        <taxon>Pseudomonadati</taxon>
        <taxon>Bacteroidota</taxon>
        <taxon>Sphingobacteriia</taxon>
        <taxon>Sphingobacteriales</taxon>
        <taxon>Sphingobacteriaceae</taxon>
        <taxon>Mucilaginibacter</taxon>
    </lineage>
</organism>
<dbReference type="Proteomes" id="UP000297540">
    <property type="component" value="Unassembled WGS sequence"/>
</dbReference>
<proteinExistence type="predicted"/>
<evidence type="ECO:0000313" key="1">
    <source>
        <dbReference type="EMBL" id="TFF35096.1"/>
    </source>
</evidence>
<name>A0A4Y8S9Q0_9SPHI</name>
<keyword evidence="2" id="KW-1185">Reference proteome</keyword>
<evidence type="ECO:0000313" key="2">
    <source>
        <dbReference type="Proteomes" id="UP000297540"/>
    </source>
</evidence>
<sequence length="59" mass="6958">MQVSLLRLFNRPMSEEQTLILKDLLVDHYSRLLDDELDKVVAERGYTQKDFNDMLNGDD</sequence>
<dbReference type="EMBL" id="SOZE01000024">
    <property type="protein sequence ID" value="TFF35096.1"/>
    <property type="molecule type" value="Genomic_DNA"/>
</dbReference>
<dbReference type="OrthoDB" id="798931at2"/>
<gene>
    <name evidence="1" type="ORF">E2R66_20265</name>
</gene>
<accession>A0A4Y8S9Q0</accession>
<protein>
    <submittedName>
        <fullName evidence="1">Uncharacterized protein</fullName>
    </submittedName>
</protein>
<dbReference type="AlphaFoldDB" id="A0A4Y8S9Q0"/>
<reference evidence="1 2" key="1">
    <citation type="journal article" date="2017" name="Int. J. Syst. Evol. Microbiol.">
        <title>Mucilaginibacterpsychrotolerans sp. nov., isolated from peatlands.</title>
        <authorList>
            <person name="Deng Y."/>
            <person name="Shen L."/>
            <person name="Xu B."/>
            <person name="Liu Y."/>
            <person name="Gu Z."/>
            <person name="Liu H."/>
            <person name="Zhou Y."/>
        </authorList>
    </citation>
    <scope>NUCLEOTIDE SEQUENCE [LARGE SCALE GENOMIC DNA]</scope>
    <source>
        <strain evidence="1 2">NH7-4</strain>
    </source>
</reference>
<comment type="caution">
    <text evidence="1">The sequence shown here is derived from an EMBL/GenBank/DDBJ whole genome shotgun (WGS) entry which is preliminary data.</text>
</comment>